<dbReference type="EMBL" id="JAVLET010000001">
    <property type="protein sequence ID" value="KAL0474377.1"/>
    <property type="molecule type" value="Genomic_DNA"/>
</dbReference>
<sequence length="86" mass="9197">MNFDNPDDNYAEELDSLARGPPDPQHLTADPRPPSNRSGGTFGHPEEGRVGSSALDSDLSLTSRPAFFGSHCCFSTDAVSFTPTIN</sequence>
<feature type="region of interest" description="Disordered" evidence="1">
    <location>
        <begin position="1"/>
        <end position="57"/>
    </location>
</feature>
<keyword evidence="3" id="KW-1185">Reference proteome</keyword>
<evidence type="ECO:0000256" key="1">
    <source>
        <dbReference type="SAM" id="MobiDB-lite"/>
    </source>
</evidence>
<gene>
    <name evidence="2" type="ORF">QR685DRAFT_7176</name>
</gene>
<accession>A0ABR3DNY7</accession>
<proteinExistence type="predicted"/>
<name>A0ABR3DNY7_NEUIN</name>
<comment type="caution">
    <text evidence="2">The sequence shown here is derived from an EMBL/GenBank/DDBJ whole genome shotgun (WGS) entry which is preliminary data.</text>
</comment>
<protein>
    <submittedName>
        <fullName evidence="2">Uncharacterized protein</fullName>
    </submittedName>
</protein>
<evidence type="ECO:0000313" key="3">
    <source>
        <dbReference type="Proteomes" id="UP001451303"/>
    </source>
</evidence>
<evidence type="ECO:0000313" key="2">
    <source>
        <dbReference type="EMBL" id="KAL0474377.1"/>
    </source>
</evidence>
<feature type="compositionally biased region" description="Acidic residues" evidence="1">
    <location>
        <begin position="1"/>
        <end position="15"/>
    </location>
</feature>
<dbReference type="Proteomes" id="UP001451303">
    <property type="component" value="Unassembled WGS sequence"/>
</dbReference>
<reference evidence="2 3" key="1">
    <citation type="submission" date="2023-09" db="EMBL/GenBank/DDBJ databases">
        <title>Multi-omics analysis of a traditional fermented food reveals byproduct-associated fungal strains for waste-to-food upcycling.</title>
        <authorList>
            <consortium name="Lawrence Berkeley National Laboratory"/>
            <person name="Rekdal V.M."/>
            <person name="Villalobos-Escobedo J.M."/>
            <person name="Rodriguez-Valeron N."/>
            <person name="Garcia M.O."/>
            <person name="Vasquez D.P."/>
            <person name="Damayanti I."/>
            <person name="Sorensen P.M."/>
            <person name="Baidoo E.E."/>
            <person name="De Carvalho A.C."/>
            <person name="Riley R."/>
            <person name="Lipzen A."/>
            <person name="He G."/>
            <person name="Yan M."/>
            <person name="Haridas S."/>
            <person name="Daum C."/>
            <person name="Yoshinaga Y."/>
            <person name="Ng V."/>
            <person name="Grigoriev I.V."/>
            <person name="Munk R."/>
            <person name="Nuraida L."/>
            <person name="Wijaya C.H."/>
            <person name="Morales P.-C."/>
            <person name="Keasling J.D."/>
        </authorList>
    </citation>
    <scope>NUCLEOTIDE SEQUENCE [LARGE SCALE GENOMIC DNA]</scope>
    <source>
        <strain evidence="2 3">FGSC 2613</strain>
    </source>
</reference>
<organism evidence="2 3">
    <name type="scientific">Neurospora intermedia</name>
    <dbReference type="NCBI Taxonomy" id="5142"/>
    <lineage>
        <taxon>Eukaryota</taxon>
        <taxon>Fungi</taxon>
        <taxon>Dikarya</taxon>
        <taxon>Ascomycota</taxon>
        <taxon>Pezizomycotina</taxon>
        <taxon>Sordariomycetes</taxon>
        <taxon>Sordariomycetidae</taxon>
        <taxon>Sordariales</taxon>
        <taxon>Sordariaceae</taxon>
        <taxon>Neurospora</taxon>
    </lineage>
</organism>